<dbReference type="RefSeq" id="WP_210096287.1">
    <property type="nucleotide sequence ID" value="NZ_BAAAIO010000001.1"/>
</dbReference>
<organism evidence="1 2">
    <name type="scientific">Microbacterium phyllosphaerae</name>
    <dbReference type="NCBI Taxonomy" id="124798"/>
    <lineage>
        <taxon>Bacteria</taxon>
        <taxon>Bacillati</taxon>
        <taxon>Actinomycetota</taxon>
        <taxon>Actinomycetes</taxon>
        <taxon>Micrococcales</taxon>
        <taxon>Microbacteriaceae</taxon>
        <taxon>Microbacterium</taxon>
    </lineage>
</organism>
<dbReference type="InterPro" id="IPR029035">
    <property type="entry name" value="DHS-like_NAD/FAD-binding_dom"/>
</dbReference>
<comment type="caution">
    <text evidence="1">The sequence shown here is derived from an EMBL/GenBank/DDBJ whole genome shotgun (WGS) entry which is preliminary data.</text>
</comment>
<dbReference type="SUPFAM" id="SSF52467">
    <property type="entry name" value="DHS-like NAD/FAD-binding domain"/>
    <property type="match status" value="1"/>
</dbReference>
<evidence type="ECO:0000313" key="2">
    <source>
        <dbReference type="Proteomes" id="UP000703720"/>
    </source>
</evidence>
<gene>
    <name evidence="1" type="ORF">JOF42_000364</name>
</gene>
<name>A0ABS4WMW5_9MICO</name>
<protein>
    <recommendedName>
        <fullName evidence="3">SIR2-like domain-containing protein</fullName>
    </recommendedName>
</protein>
<proteinExistence type="predicted"/>
<dbReference type="Proteomes" id="UP000703720">
    <property type="component" value="Unassembled WGS sequence"/>
</dbReference>
<reference evidence="1 2" key="1">
    <citation type="submission" date="2021-03" db="EMBL/GenBank/DDBJ databases">
        <title>Sequencing the genomes of 1000 actinobacteria strains.</title>
        <authorList>
            <person name="Klenk H.-P."/>
        </authorList>
    </citation>
    <scope>NUCLEOTIDE SEQUENCE [LARGE SCALE GENOMIC DNA]</scope>
    <source>
        <strain evidence="1 2">DSM 13468</strain>
    </source>
</reference>
<evidence type="ECO:0000313" key="1">
    <source>
        <dbReference type="EMBL" id="MBP2376869.1"/>
    </source>
</evidence>
<evidence type="ECO:0008006" key="3">
    <source>
        <dbReference type="Google" id="ProtNLM"/>
    </source>
</evidence>
<keyword evidence="2" id="KW-1185">Reference proteome</keyword>
<sequence length="456" mass="50193">MMQVTRTAGSRTAYVLGAGFSYAVSELMPMTDRLGAAVAEELGLRGSVQVPDFAQSGITFETWMSWLAEQQPYQSEAEHHEDLALYSLFTHALATVLDGFEQGVLADGLPSWLHTFVDLVHWQRDDILTFNYDTLLETALEAQLRVDTKGRVHAGSVVAGFPSSKALMFNDGRGHIEERDTFALYKLHGSVDWFAVSGDRSAATLDRFATSDFANLGVREMAIEGRDVFLVPPTSTKSGYFDNPKTRYIWRKARAALQDADRVVLMGYSLPLTDAAMARMLWSVLPMGSQEIVIVNPFPEDVRSHLKALGVREDRIRHVAGVAEFVAAELEARSADVARALSSALPERPVIVAWSEHEAGAITSATFDTVSGTLYLAVDALDQSRRGILHPAAVSLDANTRRTKSVGELLEMGRPSRIVAQYGDQSWVVGGRFEDPTADDEEWVVLAPSGRTERQR</sequence>
<dbReference type="EMBL" id="JAGIOA010000001">
    <property type="protein sequence ID" value="MBP2376869.1"/>
    <property type="molecule type" value="Genomic_DNA"/>
</dbReference>
<accession>A0ABS4WMW5</accession>
<dbReference type="Pfam" id="PF13289">
    <property type="entry name" value="SIR2_2"/>
    <property type="match status" value="1"/>
</dbReference>